<dbReference type="AlphaFoldDB" id="A0A2N4TQM4"/>
<evidence type="ECO:0000313" key="3">
    <source>
        <dbReference type="Proteomes" id="UP000234456"/>
    </source>
</evidence>
<dbReference type="OrthoDB" id="21644at2"/>
<feature type="region of interest" description="Disordered" evidence="1">
    <location>
        <begin position="1"/>
        <end position="176"/>
    </location>
</feature>
<evidence type="ECO:0000256" key="1">
    <source>
        <dbReference type="SAM" id="MobiDB-lite"/>
    </source>
</evidence>
<evidence type="ECO:0000313" key="2">
    <source>
        <dbReference type="EMBL" id="PLC42011.1"/>
    </source>
</evidence>
<feature type="compositionally biased region" description="Basic and acidic residues" evidence="1">
    <location>
        <begin position="1"/>
        <end position="11"/>
    </location>
</feature>
<gene>
    <name evidence="2" type="ORF">C0Q88_15325</name>
</gene>
<dbReference type="RefSeq" id="WP_102066333.1">
    <property type="nucleotide sequence ID" value="NZ_PKQE01000003.1"/>
</dbReference>
<feature type="compositionally biased region" description="Basic and acidic residues" evidence="1">
    <location>
        <begin position="28"/>
        <end position="40"/>
    </location>
</feature>
<feature type="compositionally biased region" description="Low complexity" evidence="1">
    <location>
        <begin position="121"/>
        <end position="165"/>
    </location>
</feature>
<accession>A0A2N4TQM4</accession>
<reference evidence="2 3" key="1">
    <citation type="submission" date="2017-12" db="EMBL/GenBank/DDBJ databases">
        <title>Draft genome sequence of Ralstonia pickettii 52.</title>
        <authorList>
            <person name="Zheng B."/>
        </authorList>
    </citation>
    <scope>NUCLEOTIDE SEQUENCE [LARGE SCALE GENOMIC DNA]</scope>
    <source>
        <strain evidence="2 3">52</strain>
    </source>
</reference>
<comment type="caution">
    <text evidence="2">The sequence shown here is derived from an EMBL/GenBank/DDBJ whole genome shotgun (WGS) entry which is preliminary data.</text>
</comment>
<name>A0A2N4TQM4_RALPI</name>
<sequence length="176" mass="18259">MPERKTVERARADKRHGKAASTQAGNFVKEEMDHIREGKHGAKNTKQAIAIGLSKARRSGVAVKPPGEGKASAATRKKAEHDVKAGSKTGGKKTSHASASKESTAKRSKTTTRTLKKEGHSAASKSSLSKQAHSAASKRSSSERSAAAKKGAATKGAAGRSAAAKKAARTRASHAR</sequence>
<organism evidence="2 3">
    <name type="scientific">Ralstonia pickettii</name>
    <name type="common">Burkholderia pickettii</name>
    <dbReference type="NCBI Taxonomy" id="329"/>
    <lineage>
        <taxon>Bacteria</taxon>
        <taxon>Pseudomonadati</taxon>
        <taxon>Pseudomonadota</taxon>
        <taxon>Betaproteobacteria</taxon>
        <taxon>Burkholderiales</taxon>
        <taxon>Burkholderiaceae</taxon>
        <taxon>Ralstonia</taxon>
    </lineage>
</organism>
<feature type="compositionally biased region" description="Basic residues" evidence="1">
    <location>
        <begin position="166"/>
        <end position="176"/>
    </location>
</feature>
<dbReference type="EMBL" id="PKQE01000003">
    <property type="protein sequence ID" value="PLC42011.1"/>
    <property type="molecule type" value="Genomic_DNA"/>
</dbReference>
<dbReference type="Proteomes" id="UP000234456">
    <property type="component" value="Unassembled WGS sequence"/>
</dbReference>
<dbReference type="GO" id="GO:0003677">
    <property type="term" value="F:DNA binding"/>
    <property type="evidence" value="ECO:0007669"/>
    <property type="project" value="UniProtKB-KW"/>
</dbReference>
<keyword evidence="2" id="KW-0238">DNA-binding</keyword>
<proteinExistence type="predicted"/>
<protein>
    <submittedName>
        <fullName evidence="2">DNA-binding protein</fullName>
    </submittedName>
</protein>